<dbReference type="InterPro" id="IPR016024">
    <property type="entry name" value="ARM-type_fold"/>
</dbReference>
<dbReference type="GO" id="GO:0005814">
    <property type="term" value="C:centriole"/>
    <property type="evidence" value="ECO:0007669"/>
    <property type="project" value="TreeGrafter"/>
</dbReference>
<dbReference type="GO" id="GO:0005813">
    <property type="term" value="C:centrosome"/>
    <property type="evidence" value="ECO:0007669"/>
    <property type="project" value="InterPro"/>
</dbReference>
<evidence type="ECO:0000313" key="2">
    <source>
        <dbReference type="Proteomes" id="UP000278807"/>
    </source>
</evidence>
<name>A0A0R3TA17_RODNA</name>
<gene>
    <name evidence="1" type="ORF">HNAJ_LOCUS3904</name>
</gene>
<dbReference type="GO" id="GO:0007099">
    <property type="term" value="P:centriole replication"/>
    <property type="evidence" value="ECO:0007669"/>
    <property type="project" value="TreeGrafter"/>
</dbReference>
<evidence type="ECO:0000313" key="3">
    <source>
        <dbReference type="WBParaSite" id="HNAJ_0000390601-mRNA-1"/>
    </source>
</evidence>
<dbReference type="OrthoDB" id="504170at2759"/>
<proteinExistence type="predicted"/>
<dbReference type="GO" id="GO:0010457">
    <property type="term" value="P:centriole-centriole cohesion"/>
    <property type="evidence" value="ECO:0007669"/>
    <property type="project" value="TreeGrafter"/>
</dbReference>
<evidence type="ECO:0000313" key="1">
    <source>
        <dbReference type="EMBL" id="VDN99763.1"/>
    </source>
</evidence>
<dbReference type="Proteomes" id="UP000278807">
    <property type="component" value="Unassembled WGS sequence"/>
</dbReference>
<dbReference type="PANTHER" id="PTHR31691">
    <property type="entry name" value="ROTATIN"/>
    <property type="match status" value="1"/>
</dbReference>
<protein>
    <submittedName>
        <fullName evidence="3">Lysosomal trafficking regulator lyst</fullName>
    </submittedName>
</protein>
<dbReference type="InterPro" id="IPR030791">
    <property type="entry name" value="Rotatin"/>
</dbReference>
<keyword evidence="2" id="KW-1185">Reference proteome</keyword>
<sequence>MVLETDDGNDLIILNPSWVLTDAVGNLFSQDSISHARVTGSFTTDDLHFLISESDVGMVLEVLIALECCTIVKANVGQDQEPESPAQSEARKQSIHSFFEDAAAGTNNLQNSTMVEEELQMEIPRLNLIQPSDITEVWGCGGEDMIRTGIQFKGSGAQLIHVFPRIQCRLRRAASSLLKLEGLESQELVQWLLGSRLSYNKGLINICLICDETEEAIEVKLETNKTLIPLAFNCFHDILILVRGALDEIVSQLSISNCLLIFKTSTFPRVCKEEVSQPTLFHLLTDSDGVKFLELTIFMQNPQLRACCWFGGDIPASWIRYEVLLEICSELGKNDEFSTAQLKDLTRLLVGEEIGRWDENESYDSRLNRLLQLIVNWRDCSENPVVGKLVNALQAVGLTAIVPTLQENHPIAEIRHRAFDNVINKLKRGFLPPKSLSDIIDIVISNLQTERCNEILEFLHRLSMDVAGRAQLQQNNIIGILLSLISNPDLKESHSLIQEIVSNIVSELHEDANNGGSSRGEISPMTEPFQHSTIFFAMPNSHYSNGNILSKFTKNGSFSFHTADFVIEKLPSSSISQLNGQYISDYIQSLANTTDLTVLSKLGYFDSVILSDYPAEFFIRNPVFIQLLATFIVTSSSNRVQIASTKILINLCCKLITRISYFENLNNYSSTNRHVESLENSEINHYLKEFLTSAKVSEYLTGSLLPPCVINLPSNGVSIPVFAVAMANAALSGLVTVRSSTAFRSSLLHLLNKAVDLFLHCTQVDLSWRTFGSTTVESFKPLAESVLPSQNVTPGFDNMLELWGILLSTFSKSWRNDLSVDRQIDDFEQPRLIYIGLLKPLFRLLFSLWTPEACACLLPSMTSFEIALASLDCHFVSNFNENNSTDLLAYVRFFDPEIFLLHSKLMEISPAILASVDFIRSLENHQNFDLPNFGGMMTKAIEGLRVIEFIPNSYAPKFVSFLAETLLYADEPTCISLLSQSRPYLLMLLSHSNSKIRKITYDQIHEIISTSVSVENAANPTSQDYKRIKFLLNREVFGEIVEFGANDTVPEIATTAKACLRLLLDSHHLIPESMWLNFVNLIYEQPNDLNCLPYSTDWRPIQPFISLLAGLSAEINPSLEAFLGHGGFKNALTNSYASTIPLLYHPQPHTRRKAASLIVKTMDFTIKDCAQLYSSLDETLSDLLIITDPAMPISQAIFEELSCKILADGISSNHIDRKILIEAMELVGDGVADLGVRCNAAERVFRILTSSGNFELWNEANGPSILLDWVASLSAQLGLNIGENLLIEPLVRVLLGIAHYVIINDLKSRHHFYLTQSLFFKPILQVGLCFWQDLRIRRSVSIIIALIIFTPAIRISDE</sequence>
<reference evidence="3" key="1">
    <citation type="submission" date="2017-02" db="UniProtKB">
        <authorList>
            <consortium name="WormBaseParasite"/>
        </authorList>
    </citation>
    <scope>IDENTIFICATION</scope>
</reference>
<dbReference type="GO" id="GO:0032053">
    <property type="term" value="P:ciliary basal body organization"/>
    <property type="evidence" value="ECO:0007669"/>
    <property type="project" value="TreeGrafter"/>
</dbReference>
<dbReference type="EMBL" id="UZAE01002460">
    <property type="protein sequence ID" value="VDN99763.1"/>
    <property type="molecule type" value="Genomic_DNA"/>
</dbReference>
<organism evidence="3">
    <name type="scientific">Rodentolepis nana</name>
    <name type="common">Dwarf tapeworm</name>
    <name type="synonym">Hymenolepis nana</name>
    <dbReference type="NCBI Taxonomy" id="102285"/>
    <lineage>
        <taxon>Eukaryota</taxon>
        <taxon>Metazoa</taxon>
        <taxon>Spiralia</taxon>
        <taxon>Lophotrochozoa</taxon>
        <taxon>Platyhelminthes</taxon>
        <taxon>Cestoda</taxon>
        <taxon>Eucestoda</taxon>
        <taxon>Cyclophyllidea</taxon>
        <taxon>Hymenolepididae</taxon>
        <taxon>Rodentolepis</taxon>
    </lineage>
</organism>
<reference evidence="1 2" key="2">
    <citation type="submission" date="2018-11" db="EMBL/GenBank/DDBJ databases">
        <authorList>
            <consortium name="Pathogen Informatics"/>
        </authorList>
    </citation>
    <scope>NUCLEOTIDE SEQUENCE [LARGE SCALE GENOMIC DNA]</scope>
</reference>
<dbReference type="PANTHER" id="PTHR31691:SF1">
    <property type="entry name" value="ROTATIN"/>
    <property type="match status" value="1"/>
</dbReference>
<dbReference type="WBParaSite" id="HNAJ_0000390601-mRNA-1">
    <property type="protein sequence ID" value="HNAJ_0000390601-mRNA-1"/>
    <property type="gene ID" value="HNAJ_0000390601"/>
</dbReference>
<dbReference type="STRING" id="102285.A0A0R3TA17"/>
<dbReference type="SUPFAM" id="SSF48371">
    <property type="entry name" value="ARM repeat"/>
    <property type="match status" value="1"/>
</dbReference>
<accession>A0A0R3TA17</accession>
<dbReference type="GO" id="GO:0036064">
    <property type="term" value="C:ciliary basal body"/>
    <property type="evidence" value="ECO:0007669"/>
    <property type="project" value="InterPro"/>
</dbReference>